<protein>
    <submittedName>
        <fullName evidence="2">AAEL008710-PA</fullName>
    </submittedName>
</protein>
<dbReference type="AlphaFoldDB" id="Q16XZ6"/>
<organism evidence="2 3">
    <name type="scientific">Aedes aegypti</name>
    <name type="common">Yellowfever mosquito</name>
    <name type="synonym">Culex aegypti</name>
    <dbReference type="NCBI Taxonomy" id="7159"/>
    <lineage>
        <taxon>Eukaryota</taxon>
        <taxon>Metazoa</taxon>
        <taxon>Ecdysozoa</taxon>
        <taxon>Arthropoda</taxon>
        <taxon>Hexapoda</taxon>
        <taxon>Insecta</taxon>
        <taxon>Pterygota</taxon>
        <taxon>Neoptera</taxon>
        <taxon>Endopterygota</taxon>
        <taxon>Diptera</taxon>
        <taxon>Nematocera</taxon>
        <taxon>Culicoidea</taxon>
        <taxon>Culicidae</taxon>
        <taxon>Culicinae</taxon>
        <taxon>Aedini</taxon>
        <taxon>Aedes</taxon>
        <taxon>Stegomyia</taxon>
    </lineage>
</organism>
<dbReference type="Proteomes" id="UP000682892">
    <property type="component" value="Unassembled WGS sequence"/>
</dbReference>
<dbReference type="HOGENOM" id="CLU_3108460_0_0_1"/>
<accession>Q16XZ6</accession>
<reference evidence="2" key="1">
    <citation type="submission" date="2005-10" db="EMBL/GenBank/DDBJ databases">
        <authorList>
            <person name="Loftus B.J."/>
            <person name="Nene V.M."/>
            <person name="Hannick L.I."/>
            <person name="Bidwell S."/>
            <person name="Haas B."/>
            <person name="Amedeo P."/>
            <person name="Orvis J."/>
            <person name="Wortman J.R."/>
            <person name="White O.R."/>
            <person name="Salzberg S."/>
            <person name="Shumway M."/>
            <person name="Koo H."/>
            <person name="Zhao Y."/>
            <person name="Holmes M."/>
            <person name="Miller J."/>
            <person name="Schatz M."/>
            <person name="Pop M."/>
            <person name="Pai G."/>
            <person name="Utterback T."/>
            <person name="Rogers Y.-H."/>
            <person name="Kravitz S."/>
            <person name="Fraser C.M."/>
        </authorList>
    </citation>
    <scope>NUCLEOTIDE SEQUENCE</scope>
    <source>
        <strain evidence="2">Liverpool</strain>
    </source>
</reference>
<evidence type="ECO:0000256" key="1">
    <source>
        <dbReference type="SAM" id="MobiDB-lite"/>
    </source>
</evidence>
<reference evidence="2" key="3">
    <citation type="submission" date="2012-09" db="EMBL/GenBank/DDBJ databases">
        <authorList>
            <consortium name="VectorBase"/>
        </authorList>
    </citation>
    <scope>NUCLEOTIDE SEQUENCE</scope>
    <source>
        <strain evidence="2">Liverpool</strain>
    </source>
</reference>
<evidence type="ECO:0000313" key="3">
    <source>
        <dbReference type="Proteomes" id="UP000682892"/>
    </source>
</evidence>
<name>Q16XZ6_AEDAE</name>
<sequence>MGCCCSSSDSQDITPVPPRPGLPEEAPSGVPYGLNDGGGSDQGATGYNVNG</sequence>
<evidence type="ECO:0000313" key="2">
    <source>
        <dbReference type="EMBL" id="EAT39507.1"/>
    </source>
</evidence>
<feature type="region of interest" description="Disordered" evidence="1">
    <location>
        <begin position="1"/>
        <end position="51"/>
    </location>
</feature>
<reference evidence="2" key="2">
    <citation type="journal article" date="2007" name="Science">
        <title>Genome sequence of Aedes aegypti, a major arbovirus vector.</title>
        <authorList>
            <person name="Nene V."/>
            <person name="Wortman J.R."/>
            <person name="Lawson D."/>
            <person name="Haas B."/>
            <person name="Kodira C."/>
            <person name="Tu Z.J."/>
            <person name="Loftus B."/>
            <person name="Xi Z."/>
            <person name="Megy K."/>
            <person name="Grabherr M."/>
            <person name="Ren Q."/>
            <person name="Zdobnov E.M."/>
            <person name="Lobo N.F."/>
            <person name="Campbell K.S."/>
            <person name="Brown S.E."/>
            <person name="Bonaldo M.F."/>
            <person name="Zhu J."/>
            <person name="Sinkins S.P."/>
            <person name="Hogenkamp D.G."/>
            <person name="Amedeo P."/>
            <person name="Arensburger P."/>
            <person name="Atkinson P.W."/>
            <person name="Bidwell S."/>
            <person name="Biedler J."/>
            <person name="Birney E."/>
            <person name="Bruggner R.V."/>
            <person name="Costas J."/>
            <person name="Coy M.R."/>
            <person name="Crabtree J."/>
            <person name="Crawford M."/>
            <person name="Debruyn B."/>
            <person name="Decaprio D."/>
            <person name="Eiglmeier K."/>
            <person name="Eisenstadt E."/>
            <person name="El-Dorry H."/>
            <person name="Gelbart W.M."/>
            <person name="Gomes S.L."/>
            <person name="Hammond M."/>
            <person name="Hannick L.I."/>
            <person name="Hogan J.R."/>
            <person name="Holmes M.H."/>
            <person name="Jaffe D."/>
            <person name="Johnston J.S."/>
            <person name="Kennedy R.C."/>
            <person name="Koo H."/>
            <person name="Kravitz S."/>
            <person name="Kriventseva E.V."/>
            <person name="Kulp D."/>
            <person name="Labutti K."/>
            <person name="Lee E."/>
            <person name="Li S."/>
            <person name="Lovin D.D."/>
            <person name="Mao C."/>
            <person name="Mauceli E."/>
            <person name="Menck C.F."/>
            <person name="Miller J.R."/>
            <person name="Montgomery P."/>
            <person name="Mori A."/>
            <person name="Nascimento A.L."/>
            <person name="Naveira H.F."/>
            <person name="Nusbaum C."/>
            <person name="O'leary S."/>
            <person name="Orvis J."/>
            <person name="Pertea M."/>
            <person name="Quesneville H."/>
            <person name="Reidenbach K.R."/>
            <person name="Rogers Y.H."/>
            <person name="Roth C.W."/>
            <person name="Schneider J.R."/>
            <person name="Schatz M."/>
            <person name="Shumway M."/>
            <person name="Stanke M."/>
            <person name="Stinson E.O."/>
            <person name="Tubio J.M."/>
            <person name="Vanzee J.P."/>
            <person name="Verjovski-Almeida S."/>
            <person name="Werner D."/>
            <person name="White O."/>
            <person name="Wyder S."/>
            <person name="Zeng Q."/>
            <person name="Zhao Q."/>
            <person name="Zhao Y."/>
            <person name="Hill C.A."/>
            <person name="Raikhel A.S."/>
            <person name="Soares M.B."/>
            <person name="Knudson D.L."/>
            <person name="Lee N.H."/>
            <person name="Galagan J."/>
            <person name="Salzberg S.L."/>
            <person name="Paulsen I.T."/>
            <person name="Dimopoulos G."/>
            <person name="Collins F.H."/>
            <person name="Birren B."/>
            <person name="Fraser-Liggett C.M."/>
            <person name="Severson D.W."/>
        </authorList>
    </citation>
    <scope>NUCLEOTIDE SEQUENCE [LARGE SCALE GENOMIC DNA]</scope>
    <source>
        <strain evidence="2">Liverpool</strain>
    </source>
</reference>
<gene>
    <name evidence="2" type="ORF">AaeL_AAEL008710</name>
</gene>
<dbReference type="eggNOG" id="ENOG502TDJD">
    <property type="taxonomic scope" value="Eukaryota"/>
</dbReference>
<feature type="compositionally biased region" description="Polar residues" evidence="1">
    <location>
        <begin position="42"/>
        <end position="51"/>
    </location>
</feature>
<dbReference type="PaxDb" id="7159-AAEL008710-PA"/>
<proteinExistence type="predicted"/>
<dbReference type="EMBL" id="CH477528">
    <property type="protein sequence ID" value="EAT39507.1"/>
    <property type="molecule type" value="Genomic_DNA"/>
</dbReference>
<dbReference type="PhylomeDB" id="Q16XZ6"/>